<dbReference type="GeneID" id="19018120"/>
<proteinExistence type="predicted"/>
<sequence length="453" mass="50141">MAVFGFRAREFFAHTLRPFWIPFVLLSLVHLFWHRDGLQLNPRLNLTDKLGNVAEPVAQCETGLIAAQMSGHITEESLHKILPKCYALAEKYPKNPAKSVYDAIRMAHKMDAGNSPLFGKIAPPMPPTSPPSPTCDQSMKHAQLEYSRNKHCDFLPSFAKDSGVVSKANKKGRITFGAKKVPADLAVQAFAKSNTIEGECRIISLVGTTPEGRAFAGRVHSEMLASNRKENCDVRLYETDKQMLIDNRQAKKAYNHMGVLIGKKKKKETIDVGKKQTHAYGAKVTEFIDLETKTPDGEWCSSEVGLKLGFCINHAISLVHVDKAAADIMLEGGKTMLKTNKIASLVFDGTFQIAKRFEDLGFYVYLVGDRDQRGKEAVFLRIDGEWSANGAFAKYVRGNEFTFMALLPSHGFHEYMVENNLMVCDASCECKVEAECSCKSDGGQPDCQAVSSG</sequence>
<dbReference type="KEGG" id="bpg:Bathy01g03850"/>
<accession>K8E946</accession>
<evidence type="ECO:0000313" key="1">
    <source>
        <dbReference type="EMBL" id="CCO14119.1"/>
    </source>
</evidence>
<dbReference type="RefSeq" id="XP_007515240.1">
    <property type="nucleotide sequence ID" value="XM_007515178.1"/>
</dbReference>
<evidence type="ECO:0000313" key="2">
    <source>
        <dbReference type="Proteomes" id="UP000198341"/>
    </source>
</evidence>
<protein>
    <submittedName>
        <fullName evidence="1">Uncharacterized protein</fullName>
    </submittedName>
</protein>
<dbReference type="Proteomes" id="UP000198341">
    <property type="component" value="Chromosome 1"/>
</dbReference>
<organism evidence="1 2">
    <name type="scientific">Bathycoccus prasinos</name>
    <dbReference type="NCBI Taxonomy" id="41875"/>
    <lineage>
        <taxon>Eukaryota</taxon>
        <taxon>Viridiplantae</taxon>
        <taxon>Chlorophyta</taxon>
        <taxon>Mamiellophyceae</taxon>
        <taxon>Mamiellales</taxon>
        <taxon>Bathycoccaceae</taxon>
        <taxon>Bathycoccus</taxon>
    </lineage>
</organism>
<dbReference type="EMBL" id="FO082278">
    <property type="protein sequence ID" value="CCO14119.1"/>
    <property type="molecule type" value="Genomic_DNA"/>
</dbReference>
<gene>
    <name evidence="1" type="ORF">Bathy01g03850</name>
</gene>
<keyword evidence="2" id="KW-1185">Reference proteome</keyword>
<reference evidence="1 2" key="1">
    <citation type="submission" date="2011-10" db="EMBL/GenBank/DDBJ databases">
        <authorList>
            <person name="Genoscope - CEA"/>
        </authorList>
    </citation>
    <scope>NUCLEOTIDE SEQUENCE [LARGE SCALE GENOMIC DNA]</scope>
    <source>
        <strain evidence="1 2">RCC 1105</strain>
    </source>
</reference>
<name>K8E946_9CHLO</name>
<dbReference type="AlphaFoldDB" id="K8E946"/>